<dbReference type="Proteomes" id="UP001159363">
    <property type="component" value="Chromosome 7"/>
</dbReference>
<accession>A0ABQ9GZX5</accession>
<evidence type="ECO:0000256" key="1">
    <source>
        <dbReference type="SAM" id="MobiDB-lite"/>
    </source>
</evidence>
<comment type="caution">
    <text evidence="2">The sequence shown here is derived from an EMBL/GenBank/DDBJ whole genome shotgun (WGS) entry which is preliminary data.</text>
</comment>
<gene>
    <name evidence="2" type="ORF">PR048_022059</name>
</gene>
<protein>
    <submittedName>
        <fullName evidence="2">Uncharacterized protein</fullName>
    </submittedName>
</protein>
<dbReference type="EMBL" id="JARBHB010000008">
    <property type="protein sequence ID" value="KAJ8877604.1"/>
    <property type="molecule type" value="Genomic_DNA"/>
</dbReference>
<evidence type="ECO:0000313" key="3">
    <source>
        <dbReference type="Proteomes" id="UP001159363"/>
    </source>
</evidence>
<sequence>MAGPGIELLNGTPVSYPCATSLGPSFSAVPQANHLFPNKLVNREGKAPLGEHARERIVHHRENGISHQRIDCGECYRHIYTQQFGHYRWWKTFQMSLLTLLTPEKLPLHLKNRIARQSNVYGHADAMANSFPRSDILLAALNQFHCAVRGHGDWAVRRRQKYLGRITSLSIHSDFDSTPRSACPRRLLRLTSASHKCMRQGLARRPPTSQHNGEGGRGDVTACVVHIHAINNARWPLRPSRVRLHAGSLPDFRTWKPFRTMPLVGGFSRGSPIFPPPRTRLTSPSSALKAKSLPSPQLIAKHADTNIPQNAAEIKAKYVQGSEGETGSSGGGASRFTKPDHLAIHQSGLIRAQVRSEAVFRTRLDYILVCAPALGSDVASAARIACEVCNEVDMEQRWNKGAGILEIPRKPFQPAASPGSIPTCENPRVTRSGIETGSPWWDASCLTRHDVKTTRLARRGDEGLEVRVSVARIAPSLLVYGGGGSIEGVYGRETQEFPQARLSRLRRAKTRALATGPQRPSPGPHSVRRRATPQRPSHEALECKSRGKRKIIEKTCQPVASPDTIFALLKAREQPRRESSPGSYWWEAGALITRPPRRPVDKVKQLLTARTIATRATKMASLDSKILEQQFAYQRLATFSSDGSPANKEPLTVSSNQSGIKARPQRESLSRSRQRNRHNHFVSVLNLLCDMLLNAVHDKHDYLRCEYGAVHGMLYQERKKKGGGVTEETRDKPTDQRRRPARFQRARKSGSGPEIAPGSPWREASVLVAAPSLGSDLFTPERVYPRSVDGATVNSDDRLQRERERERAFFDARRPARRLPFKTWTPRRPGRQTSSSIMLSPDMRQGTSGRAEGKPTRPPTGPQGGAKAWFTCFQ</sequence>
<organism evidence="2 3">
    <name type="scientific">Dryococelus australis</name>
    <dbReference type="NCBI Taxonomy" id="614101"/>
    <lineage>
        <taxon>Eukaryota</taxon>
        <taxon>Metazoa</taxon>
        <taxon>Ecdysozoa</taxon>
        <taxon>Arthropoda</taxon>
        <taxon>Hexapoda</taxon>
        <taxon>Insecta</taxon>
        <taxon>Pterygota</taxon>
        <taxon>Neoptera</taxon>
        <taxon>Polyneoptera</taxon>
        <taxon>Phasmatodea</taxon>
        <taxon>Verophasmatodea</taxon>
        <taxon>Anareolatae</taxon>
        <taxon>Phasmatidae</taxon>
        <taxon>Eurycanthinae</taxon>
        <taxon>Dryococelus</taxon>
    </lineage>
</organism>
<feature type="region of interest" description="Disordered" evidence="1">
    <location>
        <begin position="642"/>
        <end position="675"/>
    </location>
</feature>
<evidence type="ECO:0000313" key="2">
    <source>
        <dbReference type="EMBL" id="KAJ8877604.1"/>
    </source>
</evidence>
<feature type="compositionally biased region" description="Basic residues" evidence="1">
    <location>
        <begin position="739"/>
        <end position="748"/>
    </location>
</feature>
<feature type="region of interest" description="Disordered" evidence="1">
    <location>
        <begin position="510"/>
        <end position="546"/>
    </location>
</feature>
<name>A0ABQ9GZX5_9NEOP</name>
<feature type="region of interest" description="Disordered" evidence="1">
    <location>
        <begin position="198"/>
        <end position="217"/>
    </location>
</feature>
<feature type="compositionally biased region" description="Basic and acidic residues" evidence="1">
    <location>
        <begin position="536"/>
        <end position="546"/>
    </location>
</feature>
<feature type="region of interest" description="Disordered" evidence="1">
    <location>
        <begin position="822"/>
        <end position="874"/>
    </location>
</feature>
<reference evidence="2 3" key="1">
    <citation type="submission" date="2023-02" db="EMBL/GenBank/DDBJ databases">
        <title>LHISI_Scaffold_Assembly.</title>
        <authorList>
            <person name="Stuart O.P."/>
            <person name="Cleave R."/>
            <person name="Magrath M.J.L."/>
            <person name="Mikheyev A.S."/>
        </authorList>
    </citation>
    <scope>NUCLEOTIDE SEQUENCE [LARGE SCALE GENOMIC DNA]</scope>
    <source>
        <strain evidence="2">Daus_M_001</strain>
        <tissue evidence="2">Leg muscle</tissue>
    </source>
</reference>
<feature type="region of interest" description="Disordered" evidence="1">
    <location>
        <begin position="719"/>
        <end position="759"/>
    </location>
</feature>
<keyword evidence="3" id="KW-1185">Reference proteome</keyword>
<feature type="compositionally biased region" description="Basic and acidic residues" evidence="1">
    <location>
        <begin position="727"/>
        <end position="738"/>
    </location>
</feature>
<proteinExistence type="predicted"/>